<keyword evidence="3" id="KW-0804">Transcription</keyword>
<gene>
    <name evidence="5" type="ORF">GCM10008066_24170</name>
</gene>
<proteinExistence type="predicted"/>
<reference evidence="6" key="1">
    <citation type="journal article" date="2019" name="Int. J. Syst. Evol. Microbiol.">
        <title>The Global Catalogue of Microorganisms (GCM) 10K type strain sequencing project: providing services to taxonomists for standard genome sequencing and annotation.</title>
        <authorList>
            <consortium name="The Broad Institute Genomics Platform"/>
            <consortium name="The Broad Institute Genome Sequencing Center for Infectious Disease"/>
            <person name="Wu L."/>
            <person name="Ma J."/>
        </authorList>
    </citation>
    <scope>NUCLEOTIDE SEQUENCE [LARGE SCALE GENOMIC DNA]</scope>
    <source>
        <strain evidence="6">CCM 2767</strain>
    </source>
</reference>
<dbReference type="Gene3D" id="3.40.190.290">
    <property type="match status" value="1"/>
</dbReference>
<evidence type="ECO:0000313" key="6">
    <source>
        <dbReference type="Proteomes" id="UP000642180"/>
    </source>
</evidence>
<evidence type="ECO:0000259" key="4">
    <source>
        <dbReference type="Pfam" id="PF03466"/>
    </source>
</evidence>
<dbReference type="Proteomes" id="UP000642180">
    <property type="component" value="Unassembled WGS sequence"/>
</dbReference>
<dbReference type="Pfam" id="PF03466">
    <property type="entry name" value="LysR_substrate"/>
    <property type="match status" value="1"/>
</dbReference>
<evidence type="ECO:0000256" key="3">
    <source>
        <dbReference type="ARBA" id="ARBA00023163"/>
    </source>
</evidence>
<dbReference type="InterPro" id="IPR005119">
    <property type="entry name" value="LysR_subst-bd"/>
</dbReference>
<dbReference type="SUPFAM" id="SSF53850">
    <property type="entry name" value="Periplasmic binding protein-like II"/>
    <property type="match status" value="1"/>
</dbReference>
<evidence type="ECO:0000313" key="5">
    <source>
        <dbReference type="EMBL" id="GGI20466.1"/>
    </source>
</evidence>
<feature type="domain" description="LysR substrate-binding" evidence="4">
    <location>
        <begin position="17"/>
        <end position="208"/>
    </location>
</feature>
<evidence type="ECO:0000256" key="2">
    <source>
        <dbReference type="ARBA" id="ARBA00023125"/>
    </source>
</evidence>
<dbReference type="GO" id="GO:0003677">
    <property type="term" value="F:DNA binding"/>
    <property type="evidence" value="ECO:0007669"/>
    <property type="project" value="UniProtKB-KW"/>
</dbReference>
<keyword evidence="1" id="KW-0805">Transcription regulation</keyword>
<evidence type="ECO:0000256" key="1">
    <source>
        <dbReference type="ARBA" id="ARBA00023015"/>
    </source>
</evidence>
<accession>A0A8J3AZC9</accession>
<dbReference type="GO" id="GO:0003700">
    <property type="term" value="F:DNA-binding transcription factor activity"/>
    <property type="evidence" value="ECO:0007669"/>
    <property type="project" value="TreeGrafter"/>
</dbReference>
<keyword evidence="2" id="KW-0238">DNA-binding</keyword>
<name>A0A8J3AZC9_9BURK</name>
<dbReference type="InterPro" id="IPR050176">
    <property type="entry name" value="LTTR"/>
</dbReference>
<protein>
    <recommendedName>
        <fullName evidence="4">LysR substrate-binding domain-containing protein</fullName>
    </recommendedName>
</protein>
<dbReference type="PANTHER" id="PTHR30579:SF3">
    <property type="entry name" value="TRANSCRIPTIONAL REGULATORY PROTEIN"/>
    <property type="match status" value="1"/>
</dbReference>
<keyword evidence="6" id="KW-1185">Reference proteome</keyword>
<comment type="caution">
    <text evidence="5">The sequence shown here is derived from an EMBL/GenBank/DDBJ whole genome shotgun (WGS) entry which is preliminary data.</text>
</comment>
<organism evidence="5 6">
    <name type="scientific">Oxalicibacterium faecigallinarum</name>
    <dbReference type="NCBI Taxonomy" id="573741"/>
    <lineage>
        <taxon>Bacteria</taxon>
        <taxon>Pseudomonadati</taxon>
        <taxon>Pseudomonadota</taxon>
        <taxon>Betaproteobacteria</taxon>
        <taxon>Burkholderiales</taxon>
        <taxon>Oxalobacteraceae</taxon>
        <taxon>Oxalicibacterium</taxon>
    </lineage>
</organism>
<dbReference type="AlphaFoldDB" id="A0A8J3AZC9"/>
<dbReference type="EMBL" id="BMDI01000002">
    <property type="protein sequence ID" value="GGI20466.1"/>
    <property type="molecule type" value="Genomic_DNA"/>
</dbReference>
<sequence length="217" mass="24009">MEAAAQGIARGGDETSLKGLVRVNAPPALSLAFVIEELARVPTVYPGLDIDIASDLRSISLDRHQADIAVRLGRPLDGDFIAKPMGRMDFGFYGTPRICAQIEAGMEPVFISFDEENADMPDATWLARNYPKARVSFRANNHVGQATAAKAGAGLALIPHYVGRRERTLQLCKMPVEPASREIWILTRRQDRNNQPIRTVADFLMESFSNNRQLFEA</sequence>
<dbReference type="PANTHER" id="PTHR30579">
    <property type="entry name" value="TRANSCRIPTIONAL REGULATOR"/>
    <property type="match status" value="1"/>
</dbReference>